<feature type="domain" description="R13L1/DRL21-like LRR repeat region" evidence="9">
    <location>
        <begin position="649"/>
        <end position="776"/>
    </location>
</feature>
<dbReference type="InterPro" id="IPR041118">
    <property type="entry name" value="Rx_N"/>
</dbReference>
<evidence type="ECO:0000259" key="6">
    <source>
        <dbReference type="Pfam" id="PF00931"/>
    </source>
</evidence>
<keyword evidence="1" id="KW-0433">Leucine-rich repeat</keyword>
<comment type="caution">
    <text evidence="10">The sequence shown here is derived from an EMBL/GenBank/DDBJ whole genome shotgun (WGS) entry which is preliminary data.</text>
</comment>
<dbReference type="Pfam" id="PF25019">
    <property type="entry name" value="LRR_R13L1-DRL21"/>
    <property type="match status" value="1"/>
</dbReference>
<dbReference type="InterPro" id="IPR027417">
    <property type="entry name" value="P-loop_NTPase"/>
</dbReference>
<dbReference type="OrthoDB" id="2973320at2759"/>
<dbReference type="PANTHER" id="PTHR36766">
    <property type="entry name" value="PLANT BROAD-SPECTRUM MILDEW RESISTANCE PROTEIN RPW8"/>
    <property type="match status" value="1"/>
</dbReference>
<sequence>MPLGEVFLEEKQHDDAGIKKWLDDLRDLAFDLEDIVNEFDTEALRRKLVGENQSSSGKAWNPISALFTRLTPSSSTLRLKIAEITERFDNIAALKDQLDLKGKVDGSSNRRRSRPEPPTSVVNEAGVFGRETDVEAVLKLLPTEVRKPVELTVIPTQGMGGLGKTTLAQLVYNDEKVEKFFELKAWACVSEDFDVAKVTKTILESHTSENFDGKDLNWLQKNLKEKLQGKRFLVVLDDLWNEKYDKWTVLLTPFAAGAPGSTIIITTRNQAVSSMVRTTNIAHHLLPLPDESCLSILILHALGTRDFSAHPHLETVGGEIARKCKGLPLAVKTVGGLLRNAQDRDEWEEVLKSNIWDIPPEKSEIVPALMLSYHHLPSELKRCFAYCSILPKDYEFAKEELVLLWMAEGFIQPREKEKQMEELGREYFQNLVSRSFFQQSTSKSRYLMHDLINDLAQYVAGDTCFRMEDRIYGTKEGNVPRKARHSSYFGGPYDGAKKFEAISHCTCLRTFLPLMLPFQGHCYLTCDVPLQLLPKLRCLRVLSLRRYYITKISDSIGELKQLRYLDLSYTTITGMPESTTTLYNLQTLLLEECRKLVKLPSTFANLVNLRHFNVLGANSLEGLPLQIGKLTCLHTLSNLVVGKENCSGIKELRSLSNLRGTLSISGLEKVIKPRDAWVANLIGKSNLSGLVLKWSGENGEPQDRRKDLEVLNMLQPHESLKELTLRNYGGTEFPTWLTHAYFPNMVLLRIENCKWCPSLPPFGQLPSLEFLFIKGMARVKNIGMEFYGEGCSQPFRSLETLHFENMEEWENWSPCEEFPRLRELSIERYPMLSRELPNQLPLLERIVVRNCARLVVSISKLPALSKITISGCKGLVCRNNDGFRGFLGSACLSHISESASQIEGLIDVEDLTIRKCEELMPLWSNKEGFLQHLSCLRSLNIALCDKLVSLVANETCLPSTLRKIQIWGCSALEHLPKAIMYNNSCLESILINGCDSLRYFARGQLRPTLRRQDI</sequence>
<dbReference type="Pfam" id="PF18052">
    <property type="entry name" value="Rx_N"/>
    <property type="match status" value="1"/>
</dbReference>
<dbReference type="InterPro" id="IPR056789">
    <property type="entry name" value="LRR_R13L1-DRL21"/>
</dbReference>
<dbReference type="FunFam" id="1.10.10.10:FF:000322">
    <property type="entry name" value="Probable disease resistance protein At1g63360"/>
    <property type="match status" value="1"/>
</dbReference>
<evidence type="ECO:0000313" key="11">
    <source>
        <dbReference type="Proteomes" id="UP000516437"/>
    </source>
</evidence>
<keyword evidence="4" id="KW-0611">Plant defense</keyword>
<dbReference type="FunFam" id="3.40.50.300:FF:001091">
    <property type="entry name" value="Probable disease resistance protein At1g61300"/>
    <property type="match status" value="1"/>
</dbReference>
<evidence type="ECO:0000259" key="7">
    <source>
        <dbReference type="Pfam" id="PF18052"/>
    </source>
</evidence>
<keyword evidence="3" id="KW-0547">Nucleotide-binding</keyword>
<dbReference type="EMBL" id="RXIC02000023">
    <property type="protein sequence ID" value="KAB1214420.1"/>
    <property type="molecule type" value="Genomic_DNA"/>
</dbReference>
<dbReference type="Gene3D" id="1.10.10.10">
    <property type="entry name" value="Winged helix-like DNA-binding domain superfamily/Winged helix DNA-binding domain"/>
    <property type="match status" value="1"/>
</dbReference>
<dbReference type="GO" id="GO:0005524">
    <property type="term" value="F:ATP binding"/>
    <property type="evidence" value="ECO:0007669"/>
    <property type="project" value="UniProtKB-KW"/>
</dbReference>
<keyword evidence="11" id="KW-1185">Reference proteome</keyword>
<dbReference type="Pfam" id="PF00931">
    <property type="entry name" value="NB-ARC"/>
    <property type="match status" value="1"/>
</dbReference>
<dbReference type="PRINTS" id="PR00364">
    <property type="entry name" value="DISEASERSIST"/>
</dbReference>
<dbReference type="SUPFAM" id="SSF52047">
    <property type="entry name" value="RNI-like"/>
    <property type="match status" value="1"/>
</dbReference>
<evidence type="ECO:0000256" key="1">
    <source>
        <dbReference type="ARBA" id="ARBA00022614"/>
    </source>
</evidence>
<dbReference type="AlphaFoldDB" id="A0A6A1VUU6"/>
<name>A0A6A1VUU6_9ROSI</name>
<feature type="domain" description="Disease resistance N-terminal" evidence="7">
    <location>
        <begin position="9"/>
        <end position="54"/>
    </location>
</feature>
<evidence type="ECO:0000313" key="10">
    <source>
        <dbReference type="EMBL" id="KAB1214420.1"/>
    </source>
</evidence>
<feature type="domain" description="Disease resistance protein winged helix" evidence="8">
    <location>
        <begin position="389"/>
        <end position="456"/>
    </location>
</feature>
<feature type="domain" description="NB-ARC" evidence="6">
    <location>
        <begin position="131"/>
        <end position="298"/>
    </location>
</feature>
<dbReference type="SUPFAM" id="SSF52058">
    <property type="entry name" value="L domain-like"/>
    <property type="match status" value="1"/>
</dbReference>
<gene>
    <name evidence="10" type="ORF">CJ030_MR5G003230</name>
</gene>
<dbReference type="Gene3D" id="3.80.10.10">
    <property type="entry name" value="Ribonuclease Inhibitor"/>
    <property type="match status" value="2"/>
</dbReference>
<dbReference type="InterPro" id="IPR002182">
    <property type="entry name" value="NB-ARC"/>
</dbReference>
<dbReference type="InterPro" id="IPR058922">
    <property type="entry name" value="WHD_DRP"/>
</dbReference>
<evidence type="ECO:0000259" key="8">
    <source>
        <dbReference type="Pfam" id="PF23559"/>
    </source>
</evidence>
<evidence type="ECO:0000256" key="2">
    <source>
        <dbReference type="ARBA" id="ARBA00022737"/>
    </source>
</evidence>
<dbReference type="Pfam" id="PF23559">
    <property type="entry name" value="WHD_DRP"/>
    <property type="match status" value="1"/>
</dbReference>
<reference evidence="10 11" key="1">
    <citation type="journal article" date="2019" name="Plant Biotechnol. J.">
        <title>The red bayberry genome and genetic basis of sex determination.</title>
        <authorList>
            <person name="Jia H.M."/>
            <person name="Jia H.J."/>
            <person name="Cai Q.L."/>
            <person name="Wang Y."/>
            <person name="Zhao H.B."/>
            <person name="Yang W.F."/>
            <person name="Wang G.Y."/>
            <person name="Li Y.H."/>
            <person name="Zhan D.L."/>
            <person name="Shen Y.T."/>
            <person name="Niu Q.F."/>
            <person name="Chang L."/>
            <person name="Qiu J."/>
            <person name="Zhao L."/>
            <person name="Xie H.B."/>
            <person name="Fu W.Y."/>
            <person name="Jin J."/>
            <person name="Li X.W."/>
            <person name="Jiao Y."/>
            <person name="Zhou C.C."/>
            <person name="Tu T."/>
            <person name="Chai C.Y."/>
            <person name="Gao J.L."/>
            <person name="Fan L.J."/>
            <person name="van de Weg E."/>
            <person name="Wang J.Y."/>
            <person name="Gao Z.S."/>
        </authorList>
    </citation>
    <scope>NUCLEOTIDE SEQUENCE [LARGE SCALE GENOMIC DNA]</scope>
    <source>
        <tissue evidence="10">Leaves</tissue>
    </source>
</reference>
<dbReference type="InterPro" id="IPR036388">
    <property type="entry name" value="WH-like_DNA-bd_sf"/>
</dbReference>
<keyword evidence="5" id="KW-0067">ATP-binding</keyword>
<keyword evidence="2" id="KW-0677">Repeat</keyword>
<dbReference type="GO" id="GO:0006952">
    <property type="term" value="P:defense response"/>
    <property type="evidence" value="ECO:0007669"/>
    <property type="project" value="UniProtKB-KW"/>
</dbReference>
<dbReference type="InterPro" id="IPR032675">
    <property type="entry name" value="LRR_dom_sf"/>
</dbReference>
<dbReference type="Gene3D" id="1.10.8.430">
    <property type="entry name" value="Helical domain of apoptotic protease-activating factors"/>
    <property type="match status" value="1"/>
</dbReference>
<dbReference type="GO" id="GO:0051707">
    <property type="term" value="P:response to other organism"/>
    <property type="evidence" value="ECO:0007669"/>
    <property type="project" value="UniProtKB-ARBA"/>
</dbReference>
<dbReference type="PANTHER" id="PTHR36766:SF51">
    <property type="entry name" value="DISEASE RESISTANCE RPP13-LIKE PROTEIN 1"/>
    <property type="match status" value="1"/>
</dbReference>
<evidence type="ECO:0000256" key="5">
    <source>
        <dbReference type="ARBA" id="ARBA00022840"/>
    </source>
</evidence>
<dbReference type="Proteomes" id="UP000516437">
    <property type="component" value="Chromosome 5"/>
</dbReference>
<evidence type="ECO:0000256" key="3">
    <source>
        <dbReference type="ARBA" id="ARBA00022741"/>
    </source>
</evidence>
<evidence type="ECO:0000256" key="4">
    <source>
        <dbReference type="ARBA" id="ARBA00022821"/>
    </source>
</evidence>
<accession>A0A6A1VUU6</accession>
<dbReference type="Gene3D" id="1.20.5.4130">
    <property type="match status" value="1"/>
</dbReference>
<dbReference type="SUPFAM" id="SSF52540">
    <property type="entry name" value="P-loop containing nucleoside triphosphate hydrolases"/>
    <property type="match status" value="1"/>
</dbReference>
<evidence type="ECO:0000259" key="9">
    <source>
        <dbReference type="Pfam" id="PF25019"/>
    </source>
</evidence>
<organism evidence="10 11">
    <name type="scientific">Morella rubra</name>
    <name type="common">Chinese bayberry</name>
    <dbReference type="NCBI Taxonomy" id="262757"/>
    <lineage>
        <taxon>Eukaryota</taxon>
        <taxon>Viridiplantae</taxon>
        <taxon>Streptophyta</taxon>
        <taxon>Embryophyta</taxon>
        <taxon>Tracheophyta</taxon>
        <taxon>Spermatophyta</taxon>
        <taxon>Magnoliopsida</taxon>
        <taxon>eudicotyledons</taxon>
        <taxon>Gunneridae</taxon>
        <taxon>Pentapetalae</taxon>
        <taxon>rosids</taxon>
        <taxon>fabids</taxon>
        <taxon>Fagales</taxon>
        <taxon>Myricaceae</taxon>
        <taxon>Morella</taxon>
    </lineage>
</organism>
<protein>
    <submittedName>
        <fullName evidence="10">Putative disease resistance RPP13-like protein 1</fullName>
    </submittedName>
</protein>
<dbReference type="GO" id="GO:0043531">
    <property type="term" value="F:ADP binding"/>
    <property type="evidence" value="ECO:0007669"/>
    <property type="project" value="InterPro"/>
</dbReference>
<dbReference type="InterPro" id="IPR042197">
    <property type="entry name" value="Apaf_helical"/>
</dbReference>
<proteinExistence type="predicted"/>
<dbReference type="Gene3D" id="3.40.50.300">
    <property type="entry name" value="P-loop containing nucleotide triphosphate hydrolases"/>
    <property type="match status" value="1"/>
</dbReference>